<keyword evidence="2" id="KW-1185">Reference proteome</keyword>
<accession>A0ABQ8JRR0</accession>
<reference evidence="1 2" key="2">
    <citation type="journal article" date="2022" name="Mol. Biol. Evol.">
        <title>Comparative Genomics Reveals Insights into the Divergent Evolution of Astigmatic Mites and Household Pest Adaptations.</title>
        <authorList>
            <person name="Xiong Q."/>
            <person name="Wan A.T."/>
            <person name="Liu X."/>
            <person name="Fung C.S."/>
            <person name="Xiao X."/>
            <person name="Malainual N."/>
            <person name="Hou J."/>
            <person name="Wang L."/>
            <person name="Wang M."/>
            <person name="Yang K.Y."/>
            <person name="Cui Y."/>
            <person name="Leung E.L."/>
            <person name="Nong W."/>
            <person name="Shin S.K."/>
            <person name="Au S.W."/>
            <person name="Jeong K.Y."/>
            <person name="Chew F.T."/>
            <person name="Hui J.H."/>
            <person name="Leung T.F."/>
            <person name="Tungtrongchitr A."/>
            <person name="Zhong N."/>
            <person name="Liu Z."/>
            <person name="Tsui S.K."/>
        </authorList>
    </citation>
    <scope>NUCLEOTIDE SEQUENCE [LARGE SCALE GENOMIC DNA]</scope>
    <source>
        <strain evidence="1">Derp</strain>
    </source>
</reference>
<organism evidence="1 2">
    <name type="scientific">Dermatophagoides pteronyssinus</name>
    <name type="common">European house dust mite</name>
    <dbReference type="NCBI Taxonomy" id="6956"/>
    <lineage>
        <taxon>Eukaryota</taxon>
        <taxon>Metazoa</taxon>
        <taxon>Ecdysozoa</taxon>
        <taxon>Arthropoda</taxon>
        <taxon>Chelicerata</taxon>
        <taxon>Arachnida</taxon>
        <taxon>Acari</taxon>
        <taxon>Acariformes</taxon>
        <taxon>Sarcoptiformes</taxon>
        <taxon>Astigmata</taxon>
        <taxon>Psoroptidia</taxon>
        <taxon>Analgoidea</taxon>
        <taxon>Pyroglyphidae</taxon>
        <taxon>Dermatophagoidinae</taxon>
        <taxon>Dermatophagoides</taxon>
    </lineage>
</organism>
<gene>
    <name evidence="1" type="ORF">DERP_013485</name>
</gene>
<comment type="caution">
    <text evidence="1">The sequence shown here is derived from an EMBL/GenBank/DDBJ whole genome shotgun (WGS) entry which is preliminary data.</text>
</comment>
<reference evidence="1 2" key="1">
    <citation type="journal article" date="2018" name="J. Allergy Clin. Immunol.">
        <title>High-quality assembly of Dermatophagoides pteronyssinus genome and transcriptome reveals a wide range of novel allergens.</title>
        <authorList>
            <person name="Liu X.Y."/>
            <person name="Yang K.Y."/>
            <person name="Wang M.Q."/>
            <person name="Kwok J.S."/>
            <person name="Zeng X."/>
            <person name="Yang Z."/>
            <person name="Xiao X.J."/>
            <person name="Lau C.P."/>
            <person name="Li Y."/>
            <person name="Huang Z.M."/>
            <person name="Ba J.G."/>
            <person name="Yim A.K."/>
            <person name="Ouyang C.Y."/>
            <person name="Ngai S.M."/>
            <person name="Chan T.F."/>
            <person name="Leung E.L."/>
            <person name="Liu L."/>
            <person name="Liu Z.G."/>
            <person name="Tsui S.K."/>
        </authorList>
    </citation>
    <scope>NUCLEOTIDE SEQUENCE [LARGE SCALE GENOMIC DNA]</scope>
    <source>
        <strain evidence="1">Derp</strain>
    </source>
</reference>
<proteinExistence type="predicted"/>
<protein>
    <submittedName>
        <fullName evidence="1">Uncharacterized protein</fullName>
    </submittedName>
</protein>
<name>A0ABQ8JRR0_DERPT</name>
<sequence>MYECSYEMIIPLLWLMEWNGMEWNGMEWCCFGKAMKKFGWMDVGWLLILVREAICGYDY</sequence>
<dbReference type="EMBL" id="NJHN03000019">
    <property type="protein sequence ID" value="KAH9425293.1"/>
    <property type="molecule type" value="Genomic_DNA"/>
</dbReference>
<dbReference type="Proteomes" id="UP000887458">
    <property type="component" value="Unassembled WGS sequence"/>
</dbReference>
<evidence type="ECO:0000313" key="2">
    <source>
        <dbReference type="Proteomes" id="UP000887458"/>
    </source>
</evidence>
<evidence type="ECO:0000313" key="1">
    <source>
        <dbReference type="EMBL" id="KAH9425293.1"/>
    </source>
</evidence>